<name>A0A0D2N268_HYPSF</name>
<organism evidence="3 4">
    <name type="scientific">Hypholoma sublateritium (strain FD-334 SS-4)</name>
    <dbReference type="NCBI Taxonomy" id="945553"/>
    <lineage>
        <taxon>Eukaryota</taxon>
        <taxon>Fungi</taxon>
        <taxon>Dikarya</taxon>
        <taxon>Basidiomycota</taxon>
        <taxon>Agaricomycotina</taxon>
        <taxon>Agaricomycetes</taxon>
        <taxon>Agaricomycetidae</taxon>
        <taxon>Agaricales</taxon>
        <taxon>Agaricineae</taxon>
        <taxon>Strophariaceae</taxon>
        <taxon>Hypholoma</taxon>
    </lineage>
</organism>
<proteinExistence type="predicted"/>
<dbReference type="Proteomes" id="UP000054270">
    <property type="component" value="Unassembled WGS sequence"/>
</dbReference>
<feature type="compositionally biased region" description="Low complexity" evidence="2">
    <location>
        <begin position="291"/>
        <end position="300"/>
    </location>
</feature>
<feature type="region of interest" description="Disordered" evidence="2">
    <location>
        <begin position="222"/>
        <end position="266"/>
    </location>
</feature>
<feature type="compositionally biased region" description="Pro residues" evidence="2">
    <location>
        <begin position="338"/>
        <end position="353"/>
    </location>
</feature>
<dbReference type="EMBL" id="KN817753">
    <property type="protein sequence ID" value="KJA13329.1"/>
    <property type="molecule type" value="Genomic_DNA"/>
</dbReference>
<evidence type="ECO:0000256" key="2">
    <source>
        <dbReference type="SAM" id="MobiDB-lite"/>
    </source>
</evidence>
<keyword evidence="1" id="KW-0175">Coiled coil</keyword>
<feature type="compositionally biased region" description="Low complexity" evidence="2">
    <location>
        <begin position="463"/>
        <end position="509"/>
    </location>
</feature>
<reference evidence="4" key="1">
    <citation type="submission" date="2014-04" db="EMBL/GenBank/DDBJ databases">
        <title>Evolutionary Origins and Diversification of the Mycorrhizal Mutualists.</title>
        <authorList>
            <consortium name="DOE Joint Genome Institute"/>
            <consortium name="Mycorrhizal Genomics Consortium"/>
            <person name="Kohler A."/>
            <person name="Kuo A."/>
            <person name="Nagy L.G."/>
            <person name="Floudas D."/>
            <person name="Copeland A."/>
            <person name="Barry K.W."/>
            <person name="Cichocki N."/>
            <person name="Veneault-Fourrey C."/>
            <person name="LaButti K."/>
            <person name="Lindquist E.A."/>
            <person name="Lipzen A."/>
            <person name="Lundell T."/>
            <person name="Morin E."/>
            <person name="Murat C."/>
            <person name="Riley R."/>
            <person name="Ohm R."/>
            <person name="Sun H."/>
            <person name="Tunlid A."/>
            <person name="Henrissat B."/>
            <person name="Grigoriev I.V."/>
            <person name="Hibbett D.S."/>
            <person name="Martin F."/>
        </authorList>
    </citation>
    <scope>NUCLEOTIDE SEQUENCE [LARGE SCALE GENOMIC DNA]</scope>
    <source>
        <strain evidence="4">FD-334 SS-4</strain>
    </source>
</reference>
<feature type="compositionally biased region" description="Basic and acidic residues" evidence="2">
    <location>
        <begin position="228"/>
        <end position="242"/>
    </location>
</feature>
<dbReference type="AlphaFoldDB" id="A0A0D2N268"/>
<feature type="region of interest" description="Disordered" evidence="2">
    <location>
        <begin position="463"/>
        <end position="516"/>
    </location>
</feature>
<dbReference type="STRING" id="945553.A0A0D2N268"/>
<protein>
    <submittedName>
        <fullName evidence="3">Uncharacterized protein</fullName>
    </submittedName>
</protein>
<feature type="region of interest" description="Disordered" evidence="2">
    <location>
        <begin position="287"/>
        <end position="373"/>
    </location>
</feature>
<dbReference type="OMA" id="QGMHRRT"/>
<feature type="coiled-coil region" evidence="1">
    <location>
        <begin position="393"/>
        <end position="420"/>
    </location>
</feature>
<feature type="compositionally biased region" description="Low complexity" evidence="2">
    <location>
        <begin position="316"/>
        <end position="337"/>
    </location>
</feature>
<evidence type="ECO:0000256" key="1">
    <source>
        <dbReference type="SAM" id="Coils"/>
    </source>
</evidence>
<feature type="compositionally biased region" description="Low complexity" evidence="2">
    <location>
        <begin position="354"/>
        <end position="373"/>
    </location>
</feature>
<keyword evidence="4" id="KW-1185">Reference proteome</keyword>
<sequence length="914" mass="94387">MSHEQDFIALAFVVEASLDVAHEWRTNLISQYCMALLRRLNEANTAVALKIAFVSYATADTVPCPVLTKRFFVDFKTVLTHMTQDIAGLGVGTTNAGPDRPMAALEGIVAALELFDILQGHAANAAPRSMQSHIVHIAGAPPDAAAHPLWNDSTALDDVGWESLPAELTKRNINYSAINLRPRLPRYPELYAASVTGGAAPWFHVRAPHTLLLAPFAAAPSAVGTPKRAGEGPTPERGDAKRQRLQPAPGPVPIDSPKTVPRAIVPVPPPPAPAPLPVPVPVTRAPPPPVQMVQSQQAPQTSPPMPMPSPLVQAHGLAGAVSSSSSGGAPPANSTPPAALPVPVPVPAPPPMAPATSTNSNTNTNTIANSNPATTVGNTAGMAAMLSNMPLPLQRMLAQMRAMQQEVLVLEQQLAVARQVGDAARVETLMRDVAVRKETQIRVAQSLRNQQAAAKQAQMQQQLQQQQQQGAGPSALPAQQQQQTPQGLSPAQNPGSSPASAISVPSSGPLGHVRNTSSVGSVSDAAAAAQLAALPGSMKAQMQKLYDQKRRATAATAGAMGQAGGSAQPFGGAGGVGAGAEQGVQGVQGGGGVGGKQPQTPVWHGALRWNGVGQAGKKEVACNVVVMSMTPHECHAETWPQALQLIPTQADMPMQELQAWLKRVQPALCMFQLQNVGVAEPKANEAYYRALVAMLTTRKQYATAAWMRPSGVHSPNVLIFPVNGVGLAGAFFPLSGMPELPPKQPAMLMGGGAMGSGAGGGGNGNGMPQLLGPNNQPIPLPFDMTPAMIQRLNQFPPARRMETLQAIKARQLQAAAQNQQMHQQQQQMAAHAQELAGGVGGGGFAGPMGVGMGMNMGMGGLPAGVAGQMPLRMGAGAGAGPPGGALGGMSYDIMQSFMQRNAGGGGDGGGMGQG</sequence>
<accession>A0A0D2N268</accession>
<gene>
    <name evidence="3" type="ORF">HYPSUDRAFT_209632</name>
</gene>
<evidence type="ECO:0000313" key="3">
    <source>
        <dbReference type="EMBL" id="KJA13329.1"/>
    </source>
</evidence>
<dbReference type="OrthoDB" id="7690434at2759"/>
<evidence type="ECO:0000313" key="4">
    <source>
        <dbReference type="Proteomes" id="UP000054270"/>
    </source>
</evidence>